<keyword evidence="10" id="KW-1133">Transmembrane helix</keyword>
<keyword evidence="3" id="KW-0597">Phosphoprotein</keyword>
<keyword evidence="10" id="KW-0812">Transmembrane</keyword>
<sequence length="443" mass="47853">MRGGTSVGEQDFTMPGPTGRQQRWDVAIGLLVVLGILTSSFLYRSVTSEGIDGPLPSALETVLWSVAIGLPLCLRRRFPVAVMLITSVAFIGMQSRYVVEGTMSSIALFSSLYTVGAWGRDRRVAGAARLLVVVVMFCWLAYAISATAWAETTDGVESAGPVPAHLASALYSTLINILFFAGAWYFGDASWNRAREQEQLRQRTLELARERDESARRAVLAERVRIARELHDVVAHHVSLMGVQAGAARRVLDRDPELTRRTLGVIEESGRSAVEEMRRLLVVLRDPDDSPTVDDEKPGVPPSPGTDALPQLLESAASPGLATHFTVVGTPVPLTAAVSVSLYRIAQEALTNALKHAGASRIDARLRYLAEAVELELVDDGRGAGLPGSQGSGLGQVGMRERVDLHGGTLDIGRRPEGGYRVRARLPLVRHSSHSVNDAEVVK</sequence>
<keyword evidence="7" id="KW-0067">ATP-binding</keyword>
<dbReference type="Gene3D" id="1.20.5.1930">
    <property type="match status" value="1"/>
</dbReference>
<keyword evidence="6 12" id="KW-0418">Kinase</keyword>
<dbReference type="InterPro" id="IPR055558">
    <property type="entry name" value="DUF7134"/>
</dbReference>
<evidence type="ECO:0000313" key="12">
    <source>
        <dbReference type="EMBL" id="MBT0773814.1"/>
    </source>
</evidence>
<evidence type="ECO:0000256" key="6">
    <source>
        <dbReference type="ARBA" id="ARBA00022777"/>
    </source>
</evidence>
<dbReference type="InterPro" id="IPR011712">
    <property type="entry name" value="Sig_transdc_His_kin_sub3_dim/P"/>
</dbReference>
<keyword evidence="5" id="KW-0547">Nucleotide-binding</keyword>
<evidence type="ECO:0000256" key="4">
    <source>
        <dbReference type="ARBA" id="ARBA00022679"/>
    </source>
</evidence>
<dbReference type="PANTHER" id="PTHR24421:SF10">
    <property type="entry name" value="NITRATE_NITRITE SENSOR PROTEIN NARQ"/>
    <property type="match status" value="1"/>
</dbReference>
<evidence type="ECO:0000256" key="5">
    <source>
        <dbReference type="ARBA" id="ARBA00022741"/>
    </source>
</evidence>
<feature type="transmembrane region" description="Helical" evidence="10">
    <location>
        <begin position="101"/>
        <end position="118"/>
    </location>
</feature>
<dbReference type="PANTHER" id="PTHR24421">
    <property type="entry name" value="NITRATE/NITRITE SENSOR PROTEIN NARX-RELATED"/>
    <property type="match status" value="1"/>
</dbReference>
<comment type="caution">
    <text evidence="12">The sequence shown here is derived from an EMBL/GenBank/DDBJ whole genome shotgun (WGS) entry which is preliminary data.</text>
</comment>
<organism evidence="12 13">
    <name type="scientific">Kineosporia corallincola</name>
    <dbReference type="NCBI Taxonomy" id="2835133"/>
    <lineage>
        <taxon>Bacteria</taxon>
        <taxon>Bacillati</taxon>
        <taxon>Actinomycetota</taxon>
        <taxon>Actinomycetes</taxon>
        <taxon>Kineosporiales</taxon>
        <taxon>Kineosporiaceae</taxon>
        <taxon>Kineosporia</taxon>
    </lineage>
</organism>
<feature type="transmembrane region" description="Helical" evidence="10">
    <location>
        <begin position="24"/>
        <end position="43"/>
    </location>
</feature>
<dbReference type="InterPro" id="IPR003594">
    <property type="entry name" value="HATPase_dom"/>
</dbReference>
<evidence type="ECO:0000256" key="2">
    <source>
        <dbReference type="ARBA" id="ARBA00012438"/>
    </source>
</evidence>
<dbReference type="CDD" id="cd16917">
    <property type="entry name" value="HATPase_UhpB-NarQ-NarX-like"/>
    <property type="match status" value="1"/>
</dbReference>
<feature type="region of interest" description="Disordered" evidence="9">
    <location>
        <begin position="286"/>
        <end position="310"/>
    </location>
</feature>
<evidence type="ECO:0000313" key="13">
    <source>
        <dbReference type="Proteomes" id="UP001197247"/>
    </source>
</evidence>
<evidence type="ECO:0000256" key="1">
    <source>
        <dbReference type="ARBA" id="ARBA00000085"/>
    </source>
</evidence>
<evidence type="ECO:0000259" key="11">
    <source>
        <dbReference type="PROSITE" id="PS50109"/>
    </source>
</evidence>
<protein>
    <recommendedName>
        <fullName evidence="2">histidine kinase</fullName>
        <ecNumber evidence="2">2.7.13.3</ecNumber>
    </recommendedName>
</protein>
<evidence type="ECO:0000256" key="3">
    <source>
        <dbReference type="ARBA" id="ARBA00022553"/>
    </source>
</evidence>
<reference evidence="12 13" key="1">
    <citation type="submission" date="2021-05" db="EMBL/GenBank/DDBJ databases">
        <title>Kineosporia and Streptomyces sp. nov. two new marine actinobacteria isolated from Coral.</title>
        <authorList>
            <person name="Buangrab K."/>
            <person name="Sutthacheep M."/>
            <person name="Yeemin T."/>
            <person name="Harunari E."/>
            <person name="Igarashi Y."/>
            <person name="Kanchanasin P."/>
            <person name="Tanasupawat S."/>
            <person name="Phongsopitanun W."/>
        </authorList>
    </citation>
    <scope>NUCLEOTIDE SEQUENCE [LARGE SCALE GENOMIC DNA]</scope>
    <source>
        <strain evidence="12 13">J2-2</strain>
    </source>
</reference>
<dbReference type="Gene3D" id="3.30.565.10">
    <property type="entry name" value="Histidine kinase-like ATPase, C-terminal domain"/>
    <property type="match status" value="1"/>
</dbReference>
<evidence type="ECO:0000256" key="7">
    <source>
        <dbReference type="ARBA" id="ARBA00022840"/>
    </source>
</evidence>
<dbReference type="InterPro" id="IPR036890">
    <property type="entry name" value="HATPase_C_sf"/>
</dbReference>
<gene>
    <name evidence="12" type="ORF">KIH74_33015</name>
</gene>
<keyword evidence="13" id="KW-1185">Reference proteome</keyword>
<dbReference type="GO" id="GO:0016301">
    <property type="term" value="F:kinase activity"/>
    <property type="evidence" value="ECO:0007669"/>
    <property type="project" value="UniProtKB-KW"/>
</dbReference>
<evidence type="ECO:0000256" key="8">
    <source>
        <dbReference type="ARBA" id="ARBA00023012"/>
    </source>
</evidence>
<dbReference type="InterPro" id="IPR050482">
    <property type="entry name" value="Sensor_HK_TwoCompSys"/>
</dbReference>
<dbReference type="SUPFAM" id="SSF55874">
    <property type="entry name" value="ATPase domain of HSP90 chaperone/DNA topoisomerase II/histidine kinase"/>
    <property type="match status" value="1"/>
</dbReference>
<dbReference type="PROSITE" id="PS50109">
    <property type="entry name" value="HIS_KIN"/>
    <property type="match status" value="1"/>
</dbReference>
<dbReference type="InterPro" id="IPR005467">
    <property type="entry name" value="His_kinase_dom"/>
</dbReference>
<accession>A0ABS5TSS6</accession>
<dbReference type="Pfam" id="PF23539">
    <property type="entry name" value="DUF7134"/>
    <property type="match status" value="1"/>
</dbReference>
<dbReference type="Pfam" id="PF07730">
    <property type="entry name" value="HisKA_3"/>
    <property type="match status" value="1"/>
</dbReference>
<name>A0ABS5TSS6_9ACTN</name>
<keyword evidence="8" id="KW-0902">Two-component regulatory system</keyword>
<dbReference type="SMART" id="SM00387">
    <property type="entry name" value="HATPase_c"/>
    <property type="match status" value="1"/>
</dbReference>
<proteinExistence type="predicted"/>
<dbReference type="Pfam" id="PF02518">
    <property type="entry name" value="HATPase_c"/>
    <property type="match status" value="1"/>
</dbReference>
<keyword evidence="10" id="KW-0472">Membrane</keyword>
<feature type="domain" description="Histidine kinase" evidence="11">
    <location>
        <begin position="342"/>
        <end position="430"/>
    </location>
</feature>
<feature type="transmembrane region" description="Helical" evidence="10">
    <location>
        <begin position="169"/>
        <end position="187"/>
    </location>
</feature>
<feature type="transmembrane region" description="Helical" evidence="10">
    <location>
        <begin position="130"/>
        <end position="149"/>
    </location>
</feature>
<evidence type="ECO:0000256" key="10">
    <source>
        <dbReference type="SAM" id="Phobius"/>
    </source>
</evidence>
<dbReference type="EC" id="2.7.13.3" evidence="2"/>
<dbReference type="Proteomes" id="UP001197247">
    <property type="component" value="Unassembled WGS sequence"/>
</dbReference>
<dbReference type="EMBL" id="JAHBAY010000020">
    <property type="protein sequence ID" value="MBT0773814.1"/>
    <property type="molecule type" value="Genomic_DNA"/>
</dbReference>
<keyword evidence="4" id="KW-0808">Transferase</keyword>
<evidence type="ECO:0000256" key="9">
    <source>
        <dbReference type="SAM" id="MobiDB-lite"/>
    </source>
</evidence>
<dbReference type="RefSeq" id="WP_214160354.1">
    <property type="nucleotide sequence ID" value="NZ_JAHBAY010000020.1"/>
</dbReference>
<comment type="catalytic activity">
    <reaction evidence="1">
        <text>ATP + protein L-histidine = ADP + protein N-phospho-L-histidine.</text>
        <dbReference type="EC" id="2.7.13.3"/>
    </reaction>
</comment>